<dbReference type="SUPFAM" id="SSF56281">
    <property type="entry name" value="Metallo-hydrolase/oxidoreductase"/>
    <property type="match status" value="1"/>
</dbReference>
<name>A0AAW0QY76_9PEZI</name>
<dbReference type="PANTHER" id="PTHR42978">
    <property type="entry name" value="QUORUM-QUENCHING LACTONASE YTNP-RELATED-RELATED"/>
    <property type="match status" value="1"/>
</dbReference>
<evidence type="ECO:0000313" key="7">
    <source>
        <dbReference type="Proteomes" id="UP001392437"/>
    </source>
</evidence>
<dbReference type="InterPro" id="IPR036866">
    <property type="entry name" value="RibonucZ/Hydroxyglut_hydro"/>
</dbReference>
<evidence type="ECO:0000259" key="5">
    <source>
        <dbReference type="Pfam" id="PF00753"/>
    </source>
</evidence>
<keyword evidence="2" id="KW-0479">Metal-binding</keyword>
<dbReference type="EMBL" id="JAQQWP010000006">
    <property type="protein sequence ID" value="KAK8115339.1"/>
    <property type="molecule type" value="Genomic_DNA"/>
</dbReference>
<dbReference type="CDD" id="cd07730">
    <property type="entry name" value="metallo-hydrolase-like_MBL-fold"/>
    <property type="match status" value="1"/>
</dbReference>
<sequence>MVSNTYLAQPKLPPSLHIPSSSATVTVKVIDSTTSLFLDPPLFWKPEIKGLQGLNVPIYCFLISHGERHVLFDLGVRRDWDQYAPKTVDLIRRTTRCHTDKNVSEILDAHAEQRAAAGDDSAVRSTDVEAVVWSHHHFDHIGDPSTFPPETDLIVGPGVRRLCWPAYPTDPDALVLDADAAGRAVREVDFARDPLRIGRFAAWDYFGDGSFYLLDAPGHAVGHLAALARVTAGAPGQDGDTFVFMGADACHHPGVLRPSEYLPLPSHVPPFAADRYLHGCPGEVLQRLQSSDSPVQPFLTVSSVLFPDYEAAQDTVRKIMELDASENIFIILAHDESIKDQINLFPEPINNWKAMGLSSRTRWLFCKDFAKALE</sequence>
<dbReference type="Pfam" id="PF00753">
    <property type="entry name" value="Lactamase_B"/>
    <property type="match status" value="1"/>
</dbReference>
<dbReference type="Proteomes" id="UP001392437">
    <property type="component" value="Unassembled WGS sequence"/>
</dbReference>
<dbReference type="AlphaFoldDB" id="A0AAW0QY76"/>
<comment type="similarity">
    <text evidence="1">Belongs to the metallo-beta-lactamase superfamily.</text>
</comment>
<comment type="caution">
    <text evidence="6">The sequence shown here is derived from an EMBL/GenBank/DDBJ whole genome shotgun (WGS) entry which is preliminary data.</text>
</comment>
<accession>A0AAW0QY76</accession>
<reference evidence="6 7" key="1">
    <citation type="submission" date="2023-01" db="EMBL/GenBank/DDBJ databases">
        <title>Analysis of 21 Apiospora genomes using comparative genomics revels a genus with tremendous synthesis potential of carbohydrate active enzymes and secondary metabolites.</title>
        <authorList>
            <person name="Sorensen T."/>
        </authorList>
    </citation>
    <scope>NUCLEOTIDE SEQUENCE [LARGE SCALE GENOMIC DNA]</scope>
    <source>
        <strain evidence="6 7">CBS 117206</strain>
    </source>
</reference>
<feature type="domain" description="Metallo-beta-lactamase" evidence="5">
    <location>
        <begin position="57"/>
        <end position="222"/>
    </location>
</feature>
<evidence type="ECO:0000256" key="4">
    <source>
        <dbReference type="ARBA" id="ARBA00022833"/>
    </source>
</evidence>
<protein>
    <submittedName>
        <fullName evidence="6">Metallo-hydrolase/oxidoreductase</fullName>
    </submittedName>
</protein>
<gene>
    <name evidence="6" type="ORF">PG999_007408</name>
</gene>
<dbReference type="PANTHER" id="PTHR42978:SF5">
    <property type="entry name" value="METALLO-BETA-LACTAMASE DOMAIN-CONTAINING PROTEIN"/>
    <property type="match status" value="1"/>
</dbReference>
<organism evidence="6 7">
    <name type="scientific">Apiospora kogelbergensis</name>
    <dbReference type="NCBI Taxonomy" id="1337665"/>
    <lineage>
        <taxon>Eukaryota</taxon>
        <taxon>Fungi</taxon>
        <taxon>Dikarya</taxon>
        <taxon>Ascomycota</taxon>
        <taxon>Pezizomycotina</taxon>
        <taxon>Sordariomycetes</taxon>
        <taxon>Xylariomycetidae</taxon>
        <taxon>Amphisphaeriales</taxon>
        <taxon>Apiosporaceae</taxon>
        <taxon>Apiospora</taxon>
    </lineage>
</organism>
<dbReference type="InterPro" id="IPR001279">
    <property type="entry name" value="Metallo-B-lactamas"/>
</dbReference>
<evidence type="ECO:0000256" key="2">
    <source>
        <dbReference type="ARBA" id="ARBA00022723"/>
    </source>
</evidence>
<dbReference type="Gene3D" id="3.60.15.10">
    <property type="entry name" value="Ribonuclease Z/Hydroxyacylglutathione hydrolase-like"/>
    <property type="match status" value="1"/>
</dbReference>
<dbReference type="GO" id="GO:0046872">
    <property type="term" value="F:metal ion binding"/>
    <property type="evidence" value="ECO:0007669"/>
    <property type="project" value="UniProtKB-KW"/>
</dbReference>
<keyword evidence="3" id="KW-0378">Hydrolase</keyword>
<evidence type="ECO:0000313" key="6">
    <source>
        <dbReference type="EMBL" id="KAK8115339.1"/>
    </source>
</evidence>
<keyword evidence="7" id="KW-1185">Reference proteome</keyword>
<keyword evidence="4" id="KW-0862">Zinc</keyword>
<evidence type="ECO:0000256" key="1">
    <source>
        <dbReference type="ARBA" id="ARBA00007749"/>
    </source>
</evidence>
<evidence type="ECO:0000256" key="3">
    <source>
        <dbReference type="ARBA" id="ARBA00022801"/>
    </source>
</evidence>
<dbReference type="GO" id="GO:0016787">
    <property type="term" value="F:hydrolase activity"/>
    <property type="evidence" value="ECO:0007669"/>
    <property type="project" value="UniProtKB-KW"/>
</dbReference>
<dbReference type="InterPro" id="IPR051013">
    <property type="entry name" value="MBL_superfamily_lactonases"/>
</dbReference>
<proteinExistence type="inferred from homology"/>